<dbReference type="Proteomes" id="UP000800092">
    <property type="component" value="Unassembled WGS sequence"/>
</dbReference>
<gene>
    <name evidence="5" type="ORF">EV356DRAFT_502163</name>
</gene>
<keyword evidence="2" id="KW-0479">Metal-binding</keyword>
<comment type="similarity">
    <text evidence="1">Belongs to the cytochrome P450 family.</text>
</comment>
<keyword evidence="2" id="KW-0408">Iron</keyword>
<dbReference type="GO" id="GO:0005506">
    <property type="term" value="F:iron ion binding"/>
    <property type="evidence" value="ECO:0007669"/>
    <property type="project" value="InterPro"/>
</dbReference>
<dbReference type="PRINTS" id="PR00385">
    <property type="entry name" value="P450"/>
</dbReference>
<keyword evidence="3" id="KW-1133">Transmembrane helix</keyword>
<protein>
    <submittedName>
        <fullName evidence="5">Cytochrome P450</fullName>
    </submittedName>
</protein>
<dbReference type="PANTHER" id="PTHR24305:SF166">
    <property type="entry name" value="CYTOCHROME P450 12A4, MITOCHONDRIAL-RELATED"/>
    <property type="match status" value="1"/>
</dbReference>
<evidence type="ECO:0000256" key="3">
    <source>
        <dbReference type="SAM" id="Phobius"/>
    </source>
</evidence>
<evidence type="ECO:0000256" key="4">
    <source>
        <dbReference type="SAM" id="SignalP"/>
    </source>
</evidence>
<feature type="signal peptide" evidence="4">
    <location>
        <begin position="1"/>
        <end position="15"/>
    </location>
</feature>
<sequence>MHVLIPLSILLTTWAAWTGVCLFKNYQLARRINLPIVLSPTGTLNPLFIITYKLLPPVIPLLQSLPFNVGRWARYTYLGWQFDDKHAAHDEFGPAFVLCTPSLNEVIIADPSAVHNILTRRKDFVKPAIMYDGLNAFGKNLDSVEGETWQRHRKLTAPSFNERVSSSVWSESLRQASQMLQEWTSCSEGTPDVARDTATLALHVLSHAGLGIQYAFKDAKNKIEAPHEMSYRDALFLVLTNFTMLVMLPMNFMTSSFLPAKVRRVGQACQEFKLYMKEMIEGVKASVAENKDSEAHNLLGALVQASQAEKHGLSDDELYGNLFIYNMAGHETTANAVATSIAYLAAAPQWQDWICEELRTVLGKSSSVEDWNYEHMYPRLRRCQAIQLETLRIHGSTVFLPKATGSLAQVVSINETEYLIPPNTFVIANSQALHCDPQIWGADALQWRPDRWIVKSGVPGEEELVDPPPGAFIAWAGGPRVCPGKKFSQV</sequence>
<evidence type="ECO:0000313" key="5">
    <source>
        <dbReference type="EMBL" id="KAF2239179.1"/>
    </source>
</evidence>
<dbReference type="PRINTS" id="PR00463">
    <property type="entry name" value="EP450I"/>
</dbReference>
<proteinExistence type="inferred from homology"/>
<keyword evidence="2" id="KW-0349">Heme</keyword>
<accession>A0A6A6HMU4</accession>
<dbReference type="GO" id="GO:0016705">
    <property type="term" value="F:oxidoreductase activity, acting on paired donors, with incorporation or reduction of molecular oxygen"/>
    <property type="evidence" value="ECO:0007669"/>
    <property type="project" value="InterPro"/>
</dbReference>
<keyword evidence="3" id="KW-0812">Transmembrane</keyword>
<evidence type="ECO:0000256" key="2">
    <source>
        <dbReference type="PIRSR" id="PIRSR602401-1"/>
    </source>
</evidence>
<feature type="non-terminal residue" evidence="5">
    <location>
        <position position="490"/>
    </location>
</feature>
<organism evidence="5 6">
    <name type="scientific">Viridothelium virens</name>
    <name type="common">Speckled blister lichen</name>
    <name type="synonym">Trypethelium virens</name>
    <dbReference type="NCBI Taxonomy" id="1048519"/>
    <lineage>
        <taxon>Eukaryota</taxon>
        <taxon>Fungi</taxon>
        <taxon>Dikarya</taxon>
        <taxon>Ascomycota</taxon>
        <taxon>Pezizomycotina</taxon>
        <taxon>Dothideomycetes</taxon>
        <taxon>Dothideomycetes incertae sedis</taxon>
        <taxon>Trypetheliales</taxon>
        <taxon>Trypetheliaceae</taxon>
        <taxon>Viridothelium</taxon>
    </lineage>
</organism>
<keyword evidence="4" id="KW-0732">Signal</keyword>
<name>A0A6A6HMU4_VIRVR</name>
<dbReference type="SUPFAM" id="SSF48264">
    <property type="entry name" value="Cytochrome P450"/>
    <property type="match status" value="1"/>
</dbReference>
<evidence type="ECO:0000256" key="1">
    <source>
        <dbReference type="ARBA" id="ARBA00010617"/>
    </source>
</evidence>
<comment type="cofactor">
    <cofactor evidence="2">
        <name>heme</name>
        <dbReference type="ChEBI" id="CHEBI:30413"/>
    </cofactor>
</comment>
<dbReference type="PANTHER" id="PTHR24305">
    <property type="entry name" value="CYTOCHROME P450"/>
    <property type="match status" value="1"/>
</dbReference>
<dbReference type="Pfam" id="PF00067">
    <property type="entry name" value="p450"/>
    <property type="match status" value="1"/>
</dbReference>
<dbReference type="InterPro" id="IPR002401">
    <property type="entry name" value="Cyt_P450_E_grp-I"/>
</dbReference>
<dbReference type="AlphaFoldDB" id="A0A6A6HMU4"/>
<dbReference type="InterPro" id="IPR050121">
    <property type="entry name" value="Cytochrome_P450_monoxygenase"/>
</dbReference>
<dbReference type="Gene3D" id="1.10.630.10">
    <property type="entry name" value="Cytochrome P450"/>
    <property type="match status" value="1"/>
</dbReference>
<dbReference type="OrthoDB" id="1470350at2759"/>
<dbReference type="GO" id="GO:0004497">
    <property type="term" value="F:monooxygenase activity"/>
    <property type="evidence" value="ECO:0007669"/>
    <property type="project" value="InterPro"/>
</dbReference>
<dbReference type="EMBL" id="ML991773">
    <property type="protein sequence ID" value="KAF2239179.1"/>
    <property type="molecule type" value="Genomic_DNA"/>
</dbReference>
<feature type="chain" id="PRO_5025651331" evidence="4">
    <location>
        <begin position="16"/>
        <end position="490"/>
    </location>
</feature>
<dbReference type="CDD" id="cd11070">
    <property type="entry name" value="CYP56-like"/>
    <property type="match status" value="1"/>
</dbReference>
<dbReference type="InterPro" id="IPR036396">
    <property type="entry name" value="Cyt_P450_sf"/>
</dbReference>
<reference evidence="5" key="1">
    <citation type="journal article" date="2020" name="Stud. Mycol.">
        <title>101 Dothideomycetes genomes: a test case for predicting lifestyles and emergence of pathogens.</title>
        <authorList>
            <person name="Haridas S."/>
            <person name="Albert R."/>
            <person name="Binder M."/>
            <person name="Bloem J."/>
            <person name="Labutti K."/>
            <person name="Salamov A."/>
            <person name="Andreopoulos B."/>
            <person name="Baker S."/>
            <person name="Barry K."/>
            <person name="Bills G."/>
            <person name="Bluhm B."/>
            <person name="Cannon C."/>
            <person name="Castanera R."/>
            <person name="Culley D."/>
            <person name="Daum C."/>
            <person name="Ezra D."/>
            <person name="Gonzalez J."/>
            <person name="Henrissat B."/>
            <person name="Kuo A."/>
            <person name="Liang C."/>
            <person name="Lipzen A."/>
            <person name="Lutzoni F."/>
            <person name="Magnuson J."/>
            <person name="Mondo S."/>
            <person name="Nolan M."/>
            <person name="Ohm R."/>
            <person name="Pangilinan J."/>
            <person name="Park H.-J."/>
            <person name="Ramirez L."/>
            <person name="Alfaro M."/>
            <person name="Sun H."/>
            <person name="Tritt A."/>
            <person name="Yoshinaga Y."/>
            <person name="Zwiers L.-H."/>
            <person name="Turgeon B."/>
            <person name="Goodwin S."/>
            <person name="Spatafora J."/>
            <person name="Crous P."/>
            <person name="Grigoriev I."/>
        </authorList>
    </citation>
    <scope>NUCLEOTIDE SEQUENCE</scope>
    <source>
        <strain evidence="5">Tuck. ex Michener</strain>
    </source>
</reference>
<keyword evidence="3" id="KW-0472">Membrane</keyword>
<dbReference type="InterPro" id="IPR001128">
    <property type="entry name" value="Cyt_P450"/>
</dbReference>
<evidence type="ECO:0000313" key="6">
    <source>
        <dbReference type="Proteomes" id="UP000800092"/>
    </source>
</evidence>
<feature type="transmembrane region" description="Helical" evidence="3">
    <location>
        <begin position="234"/>
        <end position="254"/>
    </location>
</feature>
<dbReference type="GO" id="GO:0020037">
    <property type="term" value="F:heme binding"/>
    <property type="evidence" value="ECO:0007669"/>
    <property type="project" value="InterPro"/>
</dbReference>
<feature type="binding site" description="axial binding residue" evidence="2">
    <location>
        <position position="482"/>
    </location>
    <ligand>
        <name>heme</name>
        <dbReference type="ChEBI" id="CHEBI:30413"/>
    </ligand>
    <ligandPart>
        <name>Fe</name>
        <dbReference type="ChEBI" id="CHEBI:18248"/>
    </ligandPart>
</feature>
<keyword evidence="6" id="KW-1185">Reference proteome</keyword>